<sequence length="131" mass="15722">MKTIPENKIELYLKLGRKLACFVKVYWYFESRTFDWIKLEKSDLNYKATLIRSLDEGDEIFNDVTEFETCNELDKDENDFLEGDIETIKQWMMEKFDLKMDGFHQMNDLKVKYMELVKENKLGSQLNDGHI</sequence>
<evidence type="ECO:0000313" key="2">
    <source>
        <dbReference type="Proteomes" id="UP000267469"/>
    </source>
</evidence>
<organism evidence="1 2">
    <name type="scientific">Sinomicrobium pectinilyticum</name>
    <dbReference type="NCBI Taxonomy" id="1084421"/>
    <lineage>
        <taxon>Bacteria</taxon>
        <taxon>Pseudomonadati</taxon>
        <taxon>Bacteroidota</taxon>
        <taxon>Flavobacteriia</taxon>
        <taxon>Flavobacteriales</taxon>
        <taxon>Flavobacteriaceae</taxon>
        <taxon>Sinomicrobium</taxon>
    </lineage>
</organism>
<dbReference type="EMBL" id="RJTM01000143">
    <property type="protein sequence ID" value="RNL78003.1"/>
    <property type="molecule type" value="Genomic_DNA"/>
</dbReference>
<protein>
    <submittedName>
        <fullName evidence="1">Uncharacterized protein</fullName>
    </submittedName>
</protein>
<comment type="caution">
    <text evidence="1">The sequence shown here is derived from an EMBL/GenBank/DDBJ whole genome shotgun (WGS) entry which is preliminary data.</text>
</comment>
<dbReference type="Proteomes" id="UP000267469">
    <property type="component" value="Unassembled WGS sequence"/>
</dbReference>
<name>A0A3N0DRM6_SINP1</name>
<dbReference type="RefSeq" id="WP_123217818.1">
    <property type="nucleotide sequence ID" value="NZ_RJTM01000143.1"/>
</dbReference>
<dbReference type="OrthoDB" id="885206at2"/>
<reference evidence="1 2" key="1">
    <citation type="submission" date="2018-10" db="EMBL/GenBank/DDBJ databases">
        <title>Sinomicrobium pectinilyticum sp. nov., a pectinase-producing bacterium isolated from alkaline and saline soil, and emended description of the genus Sinomicrobium.</title>
        <authorList>
            <person name="Cheng B."/>
            <person name="Li C."/>
            <person name="Lai Q."/>
            <person name="Du M."/>
            <person name="Shao Z."/>
            <person name="Xu P."/>
            <person name="Yang C."/>
        </authorList>
    </citation>
    <scope>NUCLEOTIDE SEQUENCE [LARGE SCALE GENOMIC DNA]</scope>
    <source>
        <strain evidence="1 2">5DNS001</strain>
    </source>
</reference>
<dbReference type="AlphaFoldDB" id="A0A3N0DRM6"/>
<proteinExistence type="predicted"/>
<keyword evidence="2" id="KW-1185">Reference proteome</keyword>
<accession>A0A3N0DRM6</accession>
<gene>
    <name evidence="1" type="ORF">ED312_20090</name>
</gene>
<evidence type="ECO:0000313" key="1">
    <source>
        <dbReference type="EMBL" id="RNL78003.1"/>
    </source>
</evidence>